<feature type="transmembrane region" description="Helical" evidence="4">
    <location>
        <begin position="490"/>
        <end position="512"/>
    </location>
</feature>
<dbReference type="PANTHER" id="PTHR46130">
    <property type="entry name" value="LAMGL DOMAIN-CONTAINING PROTEIN"/>
    <property type="match status" value="1"/>
</dbReference>
<keyword evidence="1" id="KW-0732">Signal</keyword>
<protein>
    <submittedName>
        <fullName evidence="5">Uncharacterized protein</fullName>
    </submittedName>
</protein>
<dbReference type="EMBL" id="CAMPGE010000036">
    <property type="protein sequence ID" value="CAI2358753.1"/>
    <property type="molecule type" value="Genomic_DNA"/>
</dbReference>
<dbReference type="GO" id="GO:0004222">
    <property type="term" value="F:metalloendopeptidase activity"/>
    <property type="evidence" value="ECO:0007669"/>
    <property type="project" value="TreeGrafter"/>
</dbReference>
<feature type="transmembrane region" description="Helical" evidence="4">
    <location>
        <begin position="756"/>
        <end position="773"/>
    </location>
</feature>
<evidence type="ECO:0000313" key="5">
    <source>
        <dbReference type="EMBL" id="CAI2358753.1"/>
    </source>
</evidence>
<name>A0AAD1X0N7_EUPCR</name>
<feature type="transmembrane region" description="Helical" evidence="4">
    <location>
        <begin position="677"/>
        <end position="702"/>
    </location>
</feature>
<dbReference type="GO" id="GO:0006508">
    <property type="term" value="P:proteolysis"/>
    <property type="evidence" value="ECO:0007669"/>
    <property type="project" value="TreeGrafter"/>
</dbReference>
<feature type="transmembrane region" description="Helical" evidence="4">
    <location>
        <begin position="519"/>
        <end position="540"/>
    </location>
</feature>
<keyword evidence="4" id="KW-0812">Transmembrane</keyword>
<evidence type="ECO:0000256" key="3">
    <source>
        <dbReference type="ARBA" id="ARBA00023157"/>
    </source>
</evidence>
<dbReference type="PANTHER" id="PTHR46130:SF3">
    <property type="entry name" value="CHROMOSOME UNDETERMINED SCAFFOLD_33, WHOLE GENOME SHOTGUN SEQUENCE"/>
    <property type="match status" value="1"/>
</dbReference>
<feature type="transmembrane region" description="Helical" evidence="4">
    <location>
        <begin position="785"/>
        <end position="804"/>
    </location>
</feature>
<comment type="caution">
    <text evidence="5">The sequence shown here is derived from an EMBL/GenBank/DDBJ whole genome shotgun (WGS) entry which is preliminary data.</text>
</comment>
<evidence type="ECO:0000256" key="1">
    <source>
        <dbReference type="ARBA" id="ARBA00022729"/>
    </source>
</evidence>
<feature type="transmembrane region" description="Helical" evidence="4">
    <location>
        <begin position="816"/>
        <end position="836"/>
    </location>
</feature>
<dbReference type="Proteomes" id="UP001295684">
    <property type="component" value="Unassembled WGS sequence"/>
</dbReference>
<keyword evidence="3" id="KW-1015">Disulfide bond</keyword>
<dbReference type="InterPro" id="IPR011936">
    <property type="entry name" value="Myxo_disulph_rpt"/>
</dbReference>
<dbReference type="GO" id="GO:0005615">
    <property type="term" value="C:extracellular space"/>
    <property type="evidence" value="ECO:0007669"/>
    <property type="project" value="TreeGrafter"/>
</dbReference>
<gene>
    <name evidence="5" type="ORF">ECRASSUSDP1_LOCUS36</name>
</gene>
<keyword evidence="6" id="KW-1185">Reference proteome</keyword>
<evidence type="ECO:0000256" key="4">
    <source>
        <dbReference type="SAM" id="Phobius"/>
    </source>
</evidence>
<proteinExistence type="predicted"/>
<evidence type="ECO:0000313" key="6">
    <source>
        <dbReference type="Proteomes" id="UP001295684"/>
    </source>
</evidence>
<keyword evidence="4" id="KW-0472">Membrane</keyword>
<accession>A0AAD1X0N7</accession>
<feature type="transmembrane region" description="Helical" evidence="4">
    <location>
        <begin position="647"/>
        <end position="665"/>
    </location>
</feature>
<reference evidence="5" key="1">
    <citation type="submission" date="2023-07" db="EMBL/GenBank/DDBJ databases">
        <authorList>
            <consortium name="AG Swart"/>
            <person name="Singh M."/>
            <person name="Singh A."/>
            <person name="Seah K."/>
            <person name="Emmerich C."/>
        </authorList>
    </citation>
    <scope>NUCLEOTIDE SEQUENCE</scope>
    <source>
        <strain evidence="5">DP1</strain>
    </source>
</reference>
<evidence type="ECO:0000256" key="2">
    <source>
        <dbReference type="ARBA" id="ARBA00022737"/>
    </source>
</evidence>
<keyword evidence="4" id="KW-1133">Transmembrane helix</keyword>
<feature type="transmembrane region" description="Helical" evidence="4">
    <location>
        <begin position="730"/>
        <end position="750"/>
    </location>
</feature>
<keyword evidence="2" id="KW-0677">Repeat</keyword>
<feature type="transmembrane region" description="Helical" evidence="4">
    <location>
        <begin position="601"/>
        <end position="621"/>
    </location>
</feature>
<dbReference type="GO" id="GO:0007166">
    <property type="term" value="P:cell surface receptor signaling pathway"/>
    <property type="evidence" value="ECO:0007669"/>
    <property type="project" value="TreeGrafter"/>
</dbReference>
<sequence>MNSFLALLVMEKRLTTSLRVIPAIPLEVQMFAVKTYLEPVEHCVGYQSPSANNCTAGFTKEGHFCFETCGDGVFYETPRVYGCDDGNTTPGDGCNEYCEEEGTPPCSSTHLGTSVCGVSCGNAIKQSEGSEECDDGNLIDGDGCASNCTVESGYACSGADGQLSQCNLVVCGDGKRYSNQGEECDDGNDVNGDGCASDCKIEPNYDCSGLEGQQSNCVPYICGDGKKQSVIGEECDDGNLINWDGCHQDCKIEAYYSCTGLDDELSQCNLVDYCGDGKKQSTNSEECDDGNNSSGDGCDQYCEIEPKNTCTGLEGEISLCSPQCGNGVRDSGETCDDKNSMSLDGCDSSCNIEENYICTNDATLARDICISKYFPPIVSKNVLTVATSEIVYTFNDSMVEHNFTGGEISMSVSSPISTYDVVWIASFEKVDELKIKYSIIPEILGGNGEILQVTFEDVNAFTSQDKMTISNNVQYKYQFGEIPASATTEAAGSGATVMFFLTFGFSIGVSVLTGSSMELMWSLTNTLQIVFILGLLRLHYPSNLKEVYSYMKYSNFDNPITKKLSEISLSSFSFVSSPINEDFEDLGFGSSNIIVNSLDKIFLIFFLGLIIFLVYCLFLCLKRKKTWFAKKITKVDKSLRYESSTRFIVEISMNLSVSIMLNVFYGSKGGLFETLSLIFAILLFCLLTFVFLYATIWPLVYFKQLQVYPDRYERHCFLFLEFKTQHIKCVLFYSYFTLRRVLIAVVVIGMQNFVRIQIICLTLLFFWVAKYQVIYKPFKSEASNFLNSANEIFLVIFCLALLNFMSPNDANKLELFGFTCIGMIAIFFIINWGLILPMKAISTLKNCVKKCKKKTPQEKEKERMKKVLKSIAESRRLEPNNIVSTLRPNPNPQISEYSLQLQMRDARVYKLPRKINE</sequence>
<dbReference type="AlphaFoldDB" id="A0AAD1X0N7"/>
<dbReference type="InterPro" id="IPR043543">
    <property type="entry name" value="PAPPA/PAPPA2"/>
</dbReference>
<dbReference type="NCBIfam" id="TIGR02232">
    <property type="entry name" value="myxo_disulf_rpt"/>
    <property type="match status" value="6"/>
</dbReference>
<dbReference type="Pfam" id="PF13948">
    <property type="entry name" value="DUF4215"/>
    <property type="match status" value="4"/>
</dbReference>
<organism evidence="5 6">
    <name type="scientific">Euplotes crassus</name>
    <dbReference type="NCBI Taxonomy" id="5936"/>
    <lineage>
        <taxon>Eukaryota</taxon>
        <taxon>Sar</taxon>
        <taxon>Alveolata</taxon>
        <taxon>Ciliophora</taxon>
        <taxon>Intramacronucleata</taxon>
        <taxon>Spirotrichea</taxon>
        <taxon>Hypotrichia</taxon>
        <taxon>Euplotida</taxon>
        <taxon>Euplotidae</taxon>
        <taxon>Moneuplotes</taxon>
    </lineage>
</organism>